<protein>
    <submittedName>
        <fullName evidence="1">2-haloacid dehalogenase</fullName>
    </submittedName>
</protein>
<sequence length="200" mass="21585">MKSVIFDLGGVLIDWDPALAFADVFTSRAEAEAWMARIDFPGWNRMQDGGRSFAEGLAAARAAHGDEARHLAGYLAAFPVTIEKTVPGSWAIAEALLARGVPLYALTNWSAETWPHALELHPRLGGLFADILVSGQVGALKPEPAIFRLLMDRNGLRPEDCIFIDDSPANVEGARALGIDAIRFTSAEALGEDLARRGVF</sequence>
<dbReference type="CDD" id="cd02603">
    <property type="entry name" value="HAD_sEH-N_like"/>
    <property type="match status" value="1"/>
</dbReference>
<proteinExistence type="predicted"/>
<comment type="caution">
    <text evidence="1">The sequence shown here is derived from an EMBL/GenBank/DDBJ whole genome shotgun (WGS) entry which is preliminary data.</text>
</comment>
<dbReference type="SFLD" id="SFLDS00003">
    <property type="entry name" value="Haloacid_Dehalogenase"/>
    <property type="match status" value="1"/>
</dbReference>
<accession>A0AAQ0HMT1</accession>
<dbReference type="PANTHER" id="PTHR43611">
    <property type="entry name" value="ALPHA-D-GLUCOSE 1-PHOSPHATE PHOSPHATASE"/>
    <property type="match status" value="1"/>
</dbReference>
<dbReference type="RefSeq" id="WP_036753799.1">
    <property type="nucleotide sequence ID" value="NZ_CP035284.1"/>
</dbReference>
<dbReference type="SUPFAM" id="SSF56784">
    <property type="entry name" value="HAD-like"/>
    <property type="match status" value="1"/>
</dbReference>
<dbReference type="Proteomes" id="UP000256794">
    <property type="component" value="Unassembled WGS sequence"/>
</dbReference>
<gene>
    <name evidence="1" type="ORF">ATH84_1003243</name>
</gene>
<dbReference type="AlphaFoldDB" id="A0AAQ0HMT1"/>
<dbReference type="SFLD" id="SFLDG01129">
    <property type="entry name" value="C1.5:_HAD__Beta-PGM__Phosphata"/>
    <property type="match status" value="1"/>
</dbReference>
<dbReference type="InterPro" id="IPR023214">
    <property type="entry name" value="HAD_sf"/>
</dbReference>
<evidence type="ECO:0000313" key="1">
    <source>
        <dbReference type="EMBL" id="REG55539.1"/>
    </source>
</evidence>
<dbReference type="Gene3D" id="3.40.50.1000">
    <property type="entry name" value="HAD superfamily/HAD-like"/>
    <property type="match status" value="1"/>
</dbReference>
<dbReference type="NCBIfam" id="TIGR01509">
    <property type="entry name" value="HAD-SF-IA-v3"/>
    <property type="match status" value="1"/>
</dbReference>
<name>A0AAQ0HMT1_PARVE</name>
<evidence type="ECO:0000313" key="2">
    <source>
        <dbReference type="Proteomes" id="UP000256794"/>
    </source>
</evidence>
<dbReference type="InterPro" id="IPR006439">
    <property type="entry name" value="HAD-SF_hydro_IA"/>
</dbReference>
<dbReference type="EMBL" id="QUMX01000003">
    <property type="protein sequence ID" value="REG55539.1"/>
    <property type="molecule type" value="Genomic_DNA"/>
</dbReference>
<keyword evidence="2" id="KW-1185">Reference proteome</keyword>
<dbReference type="Pfam" id="PF00702">
    <property type="entry name" value="Hydrolase"/>
    <property type="match status" value="1"/>
</dbReference>
<dbReference type="InterPro" id="IPR036412">
    <property type="entry name" value="HAD-like_sf"/>
</dbReference>
<dbReference type="PANTHER" id="PTHR43611:SF3">
    <property type="entry name" value="FLAVIN MONONUCLEOTIDE HYDROLASE 1, CHLOROPLATIC"/>
    <property type="match status" value="1"/>
</dbReference>
<organism evidence="1 2">
    <name type="scientific">Paracoccus versutus</name>
    <name type="common">Thiobacillus versutus</name>
    <dbReference type="NCBI Taxonomy" id="34007"/>
    <lineage>
        <taxon>Bacteria</taxon>
        <taxon>Pseudomonadati</taxon>
        <taxon>Pseudomonadota</taxon>
        <taxon>Alphaproteobacteria</taxon>
        <taxon>Rhodobacterales</taxon>
        <taxon>Paracoccaceae</taxon>
        <taxon>Paracoccus</taxon>
    </lineage>
</organism>
<reference evidence="1 2" key="1">
    <citation type="submission" date="2018-08" db="EMBL/GenBank/DDBJ databases">
        <title>Genomic Encyclopedia of Archaeal and Bacterial Type Strains, Phase II (KMG-II): from individual species to whole genera.</title>
        <authorList>
            <person name="Goeker M."/>
        </authorList>
    </citation>
    <scope>NUCLEOTIDE SEQUENCE [LARGE SCALE GENOMIC DNA]</scope>
    <source>
        <strain evidence="1 2">DSM 582</strain>
    </source>
</reference>